<dbReference type="Proteomes" id="UP000523087">
    <property type="component" value="Unassembled WGS sequence"/>
</dbReference>
<dbReference type="Pfam" id="PF03551">
    <property type="entry name" value="PadR"/>
    <property type="match status" value="1"/>
</dbReference>
<dbReference type="InterPro" id="IPR036390">
    <property type="entry name" value="WH_DNA-bd_sf"/>
</dbReference>
<dbReference type="InterPro" id="IPR036388">
    <property type="entry name" value="WH-like_DNA-bd_sf"/>
</dbReference>
<dbReference type="EMBL" id="JACDUT010000011">
    <property type="protein sequence ID" value="MBA2876316.1"/>
    <property type="molecule type" value="Genomic_DNA"/>
</dbReference>
<accession>A0A7V9Z9E4</accession>
<dbReference type="PANTHER" id="PTHR33169:SF25">
    <property type="entry name" value="DNA-BINDING PROTEIN YIZB-RELATED"/>
    <property type="match status" value="1"/>
</dbReference>
<feature type="domain" description="Transcription regulator PadR N-terminal" evidence="1">
    <location>
        <begin position="16"/>
        <end position="88"/>
    </location>
</feature>
<dbReference type="RefSeq" id="WP_181557032.1">
    <property type="nucleotide sequence ID" value="NZ_CP064060.1"/>
</dbReference>
<dbReference type="PANTHER" id="PTHR33169">
    <property type="entry name" value="PADR-FAMILY TRANSCRIPTIONAL REGULATOR"/>
    <property type="match status" value="1"/>
</dbReference>
<organism evidence="2 3">
    <name type="scientific">Thermaerobacillus caldiproteolyticus</name>
    <dbReference type="NCBI Taxonomy" id="247480"/>
    <lineage>
        <taxon>Bacteria</taxon>
        <taxon>Bacillati</taxon>
        <taxon>Bacillota</taxon>
        <taxon>Bacilli</taxon>
        <taxon>Bacillales</taxon>
        <taxon>Anoxybacillaceae</taxon>
        <taxon>Thermaerobacillus</taxon>
    </lineage>
</organism>
<dbReference type="InterPro" id="IPR052509">
    <property type="entry name" value="Metal_resp_DNA-bind_regulator"/>
</dbReference>
<keyword evidence="3" id="KW-1185">Reference proteome</keyword>
<comment type="caution">
    <text evidence="2">The sequence shown here is derived from an EMBL/GenBank/DDBJ whole genome shotgun (WGS) entry which is preliminary data.</text>
</comment>
<proteinExistence type="predicted"/>
<evidence type="ECO:0000313" key="3">
    <source>
        <dbReference type="Proteomes" id="UP000523087"/>
    </source>
</evidence>
<dbReference type="Gene3D" id="1.10.10.10">
    <property type="entry name" value="Winged helix-like DNA-binding domain superfamily/Winged helix DNA-binding domain"/>
    <property type="match status" value="1"/>
</dbReference>
<evidence type="ECO:0000259" key="1">
    <source>
        <dbReference type="Pfam" id="PF03551"/>
    </source>
</evidence>
<protein>
    <submittedName>
        <fullName evidence="2">PadR family transcriptional regulator PadR</fullName>
    </submittedName>
</protein>
<sequence length="112" mass="12968">MSLRSQLLKGILEGCILSIIDKEDVYGYELSLKLQQFGLDDVSEGSIYPILLRLQKGKFIQGEMRDSPAGPKRKYYRLTKQGKEALQEFIREWESIKEPVETILRGRNEDEC</sequence>
<name>A0A7V9Z9E4_9BACL</name>
<dbReference type="AlphaFoldDB" id="A0A7V9Z9E4"/>
<dbReference type="InterPro" id="IPR005149">
    <property type="entry name" value="Tscrpt_reg_PadR_N"/>
</dbReference>
<evidence type="ECO:0000313" key="2">
    <source>
        <dbReference type="EMBL" id="MBA2876316.1"/>
    </source>
</evidence>
<gene>
    <name evidence="2" type="ORF">HNR31_003111</name>
</gene>
<dbReference type="SUPFAM" id="SSF46785">
    <property type="entry name" value="Winged helix' DNA-binding domain"/>
    <property type="match status" value="1"/>
</dbReference>
<reference evidence="2 3" key="1">
    <citation type="submission" date="2020-07" db="EMBL/GenBank/DDBJ databases">
        <title>Genomic Encyclopedia of Type Strains, Phase IV (KMG-IV): sequencing the most valuable type-strain genomes for metagenomic binning, comparative biology and taxonomic classification.</title>
        <authorList>
            <person name="Goeker M."/>
        </authorList>
    </citation>
    <scope>NUCLEOTIDE SEQUENCE [LARGE SCALE GENOMIC DNA]</scope>
    <source>
        <strain evidence="2 3">DSM 15730</strain>
    </source>
</reference>